<organism evidence="3 4">
    <name type="scientific">Candidatus Berkelbacteria bacterium CG10_big_fil_rev_8_21_14_0_10_41_12</name>
    <dbReference type="NCBI Taxonomy" id="1974513"/>
    <lineage>
        <taxon>Bacteria</taxon>
        <taxon>Candidatus Berkelbacteria</taxon>
    </lineage>
</organism>
<protein>
    <recommendedName>
        <fullName evidence="2">Calcineurin-like phosphoesterase domain-containing protein</fullName>
    </recommendedName>
</protein>
<sequence>MKALFISDLHGYRSILKRLDITLSKYKDIKAMFCCGDLTSATSDNTLFIKELKEIIYKYKLIFKTICGNSDSQAMRKLFIKNGWHLDEEMIGRRTFVGVDFGYEQYFTGRSVASKILLTHVPPRTKILEQGLINCPIIHFAGHRHFAEGEKNFPSTRLIQIKSAQLGRAAIFNLKNLSLKFIDLEKAS</sequence>
<evidence type="ECO:0000313" key="4">
    <source>
        <dbReference type="Proteomes" id="UP000228596"/>
    </source>
</evidence>
<dbReference type="InterPro" id="IPR024654">
    <property type="entry name" value="Calcineurin-like_PHP_lpxH"/>
</dbReference>
<accession>A0A2M6WWQ6</accession>
<dbReference type="Pfam" id="PF12850">
    <property type="entry name" value="Metallophos_2"/>
    <property type="match status" value="1"/>
</dbReference>
<dbReference type="EMBL" id="PEZV01000027">
    <property type="protein sequence ID" value="PIT97234.1"/>
    <property type="molecule type" value="Genomic_DNA"/>
</dbReference>
<feature type="domain" description="Calcineurin-like phosphoesterase" evidence="2">
    <location>
        <begin position="1"/>
        <end position="149"/>
    </location>
</feature>
<comment type="caution">
    <text evidence="3">The sequence shown here is derived from an EMBL/GenBank/DDBJ whole genome shotgun (WGS) entry which is preliminary data.</text>
</comment>
<reference evidence="4" key="1">
    <citation type="submission" date="2017-09" db="EMBL/GenBank/DDBJ databases">
        <title>Depth-based differentiation of microbial function through sediment-hosted aquifers and enrichment of novel symbionts in the deep terrestrial subsurface.</title>
        <authorList>
            <person name="Probst A.J."/>
            <person name="Ladd B."/>
            <person name="Jarett J.K."/>
            <person name="Geller-Mcgrath D.E."/>
            <person name="Sieber C.M.K."/>
            <person name="Emerson J.B."/>
            <person name="Anantharaman K."/>
            <person name="Thomas B.C."/>
            <person name="Malmstrom R."/>
            <person name="Stieglmeier M."/>
            <person name="Klingl A."/>
            <person name="Woyke T."/>
            <person name="Ryan C.M."/>
            <person name="Banfield J.F."/>
        </authorList>
    </citation>
    <scope>NUCLEOTIDE SEQUENCE [LARGE SCALE GENOMIC DNA]</scope>
</reference>
<proteinExistence type="inferred from homology"/>
<dbReference type="AlphaFoldDB" id="A0A2M6WWQ6"/>
<dbReference type="InterPro" id="IPR029052">
    <property type="entry name" value="Metallo-depent_PP-like"/>
</dbReference>
<comment type="similarity">
    <text evidence="1">Belongs to the metallophosphoesterase superfamily. YfcE family.</text>
</comment>
<dbReference type="Gene3D" id="3.60.21.10">
    <property type="match status" value="1"/>
</dbReference>
<evidence type="ECO:0000259" key="2">
    <source>
        <dbReference type="Pfam" id="PF12850"/>
    </source>
</evidence>
<gene>
    <name evidence="3" type="ORF">COT77_02600</name>
</gene>
<evidence type="ECO:0000313" key="3">
    <source>
        <dbReference type="EMBL" id="PIT97234.1"/>
    </source>
</evidence>
<evidence type="ECO:0000256" key="1">
    <source>
        <dbReference type="ARBA" id="ARBA00008950"/>
    </source>
</evidence>
<dbReference type="SUPFAM" id="SSF56300">
    <property type="entry name" value="Metallo-dependent phosphatases"/>
    <property type="match status" value="1"/>
</dbReference>
<dbReference type="Proteomes" id="UP000228596">
    <property type="component" value="Unassembled WGS sequence"/>
</dbReference>
<name>A0A2M6WWQ6_9BACT</name>